<name>A0A5N5V5V8_MYCPH</name>
<evidence type="ECO:0008006" key="3">
    <source>
        <dbReference type="Google" id="ProtNLM"/>
    </source>
</evidence>
<comment type="caution">
    <text evidence="1">The sequence shown here is derived from an EMBL/GenBank/DDBJ whole genome shotgun (WGS) entry which is preliminary data.</text>
</comment>
<proteinExistence type="predicted"/>
<dbReference type="InterPro" id="IPR009057">
    <property type="entry name" value="Homeodomain-like_sf"/>
</dbReference>
<organism evidence="1 2">
    <name type="scientific">Mycolicibacterium phlei DSM 43239 = CCUG 21000</name>
    <dbReference type="NCBI Taxonomy" id="1226750"/>
    <lineage>
        <taxon>Bacteria</taxon>
        <taxon>Bacillati</taxon>
        <taxon>Actinomycetota</taxon>
        <taxon>Actinomycetes</taxon>
        <taxon>Mycobacteriales</taxon>
        <taxon>Mycobacteriaceae</taxon>
        <taxon>Mycolicibacterium</taxon>
    </lineage>
</organism>
<evidence type="ECO:0000313" key="2">
    <source>
        <dbReference type="Proteomes" id="UP000325690"/>
    </source>
</evidence>
<dbReference type="EMBL" id="ANBP01000009">
    <property type="protein sequence ID" value="KAB7757255.1"/>
    <property type="molecule type" value="Genomic_DNA"/>
</dbReference>
<gene>
    <name evidence="1" type="ORF">MPHL21000_08390</name>
</gene>
<dbReference type="GeneID" id="74300645"/>
<dbReference type="Proteomes" id="UP000325690">
    <property type="component" value="Unassembled WGS sequence"/>
</dbReference>
<sequence>MNQQTQKMPGKFFPHAIEDEQTRIRIAERAQAGESVSALAEEYGVSTRTVMRYRDALEGGE</sequence>
<evidence type="ECO:0000313" key="1">
    <source>
        <dbReference type="EMBL" id="KAB7757255.1"/>
    </source>
</evidence>
<accession>A0A5N5V5V8</accession>
<dbReference type="Pfam" id="PF13384">
    <property type="entry name" value="HTH_23"/>
    <property type="match status" value="1"/>
</dbReference>
<reference evidence="1 2" key="1">
    <citation type="submission" date="2012-10" db="EMBL/GenBank/DDBJ databases">
        <title>The draft sequence of the Mycobacterium pheli genome.</title>
        <authorList>
            <person name="Pettersson B.M.F."/>
            <person name="Das S."/>
            <person name="Dasgupta S."/>
            <person name="Bhattacharya A."/>
            <person name="Kirsebom L.A."/>
        </authorList>
    </citation>
    <scope>NUCLEOTIDE SEQUENCE [LARGE SCALE GENOMIC DNA]</scope>
    <source>
        <strain evidence="1 2">CCUG 21000</strain>
    </source>
</reference>
<dbReference type="AlphaFoldDB" id="A0A5N5V5V8"/>
<protein>
    <recommendedName>
        <fullName evidence="3">Resolvase HTH domain-containing protein</fullName>
    </recommendedName>
</protein>
<keyword evidence="2" id="KW-1185">Reference proteome</keyword>
<dbReference type="RefSeq" id="WP_061480968.1">
    <property type="nucleotide sequence ID" value="NZ_ANBO01000012.1"/>
</dbReference>
<dbReference type="SUPFAM" id="SSF46689">
    <property type="entry name" value="Homeodomain-like"/>
    <property type="match status" value="1"/>
</dbReference>